<feature type="domain" description="Cupin type-2" evidence="2">
    <location>
        <begin position="41"/>
        <end position="110"/>
    </location>
</feature>
<evidence type="ECO:0000259" key="2">
    <source>
        <dbReference type="Pfam" id="PF07883"/>
    </source>
</evidence>
<name>A0A1G5V6D5_9FIRM</name>
<organism evidence="3 4">
    <name type="scientific">Allisonella histaminiformans</name>
    <dbReference type="NCBI Taxonomy" id="209880"/>
    <lineage>
        <taxon>Bacteria</taxon>
        <taxon>Bacillati</taxon>
        <taxon>Bacillota</taxon>
        <taxon>Negativicutes</taxon>
        <taxon>Veillonellales</taxon>
        <taxon>Veillonellaceae</taxon>
        <taxon>Allisonella</taxon>
    </lineage>
</organism>
<dbReference type="Pfam" id="PF07883">
    <property type="entry name" value="Cupin_2"/>
    <property type="match status" value="1"/>
</dbReference>
<dbReference type="GO" id="GO:0046872">
    <property type="term" value="F:metal ion binding"/>
    <property type="evidence" value="ECO:0007669"/>
    <property type="project" value="UniProtKB-KW"/>
</dbReference>
<dbReference type="GeneID" id="87755441"/>
<dbReference type="OrthoDB" id="9797047at2"/>
<dbReference type="SUPFAM" id="SSF51182">
    <property type="entry name" value="RmlC-like cupins"/>
    <property type="match status" value="1"/>
</dbReference>
<dbReference type="InterPro" id="IPR051610">
    <property type="entry name" value="GPI/OXD"/>
</dbReference>
<dbReference type="PANTHER" id="PTHR35848">
    <property type="entry name" value="OXALATE-BINDING PROTEIN"/>
    <property type="match status" value="1"/>
</dbReference>
<dbReference type="InterPro" id="IPR014710">
    <property type="entry name" value="RmlC-like_jellyroll"/>
</dbReference>
<keyword evidence="4" id="KW-1185">Reference proteome</keyword>
<evidence type="ECO:0000313" key="3">
    <source>
        <dbReference type="EMBL" id="SDA41364.1"/>
    </source>
</evidence>
<accession>A0A1G5V6D5</accession>
<dbReference type="PANTHER" id="PTHR35848:SF6">
    <property type="entry name" value="CUPIN TYPE-2 DOMAIN-CONTAINING PROTEIN"/>
    <property type="match status" value="1"/>
</dbReference>
<protein>
    <submittedName>
        <fullName evidence="3">Cupin domain-containing protein</fullName>
    </submittedName>
</protein>
<dbReference type="Gene3D" id="2.60.120.10">
    <property type="entry name" value="Jelly Rolls"/>
    <property type="match status" value="1"/>
</dbReference>
<dbReference type="InterPro" id="IPR011051">
    <property type="entry name" value="RmlC_Cupin_sf"/>
</dbReference>
<dbReference type="RefSeq" id="WP_091363295.1">
    <property type="nucleotide sequence ID" value="NZ_FMXA01000005.1"/>
</dbReference>
<dbReference type="AlphaFoldDB" id="A0A1G5V6D5"/>
<evidence type="ECO:0000256" key="1">
    <source>
        <dbReference type="ARBA" id="ARBA00022723"/>
    </source>
</evidence>
<dbReference type="InterPro" id="IPR013096">
    <property type="entry name" value="Cupin_2"/>
</dbReference>
<keyword evidence="1" id="KW-0479">Metal-binding</keyword>
<evidence type="ECO:0000313" key="4">
    <source>
        <dbReference type="Proteomes" id="UP000199689"/>
    </source>
</evidence>
<dbReference type="STRING" id="209880.SAMN02910343_00395"/>
<gene>
    <name evidence="3" type="ORF">SAMN02910343_00395</name>
</gene>
<reference evidence="3 4" key="1">
    <citation type="submission" date="2016-10" db="EMBL/GenBank/DDBJ databases">
        <authorList>
            <person name="de Groot N.N."/>
        </authorList>
    </citation>
    <scope>NUCLEOTIDE SEQUENCE [LARGE SCALE GENOMIC DNA]</scope>
    <source>
        <strain evidence="3 4">DSM 15230</strain>
    </source>
</reference>
<dbReference type="CDD" id="cd02221">
    <property type="entry name" value="cupin_TM1287-like"/>
    <property type="match status" value="1"/>
</dbReference>
<proteinExistence type="predicted"/>
<dbReference type="Proteomes" id="UP000199689">
    <property type="component" value="Unassembled WGS sequence"/>
</dbReference>
<sequence length="113" mass="12492">MLPKIPSKIIENANGGKGHIILQPVTIPDALKEKCRLYVKATLEKGCSMGVHQHKGDGEIYYILSGHGLYTDNDTTYEVKPGDAMFCQNGNRHALENIGDEDLVFMGLVIYDN</sequence>
<dbReference type="EMBL" id="FMXA01000005">
    <property type="protein sequence ID" value="SDA41364.1"/>
    <property type="molecule type" value="Genomic_DNA"/>
</dbReference>